<gene>
    <name evidence="9" type="ORF">phytr_8470</name>
</gene>
<comment type="subcellular location">
    <subcellularLocation>
        <location evidence="1">Membrane</location>
        <topology evidence="1">Single-pass membrane protein</topology>
    </subcellularLocation>
</comment>
<comment type="function">
    <text evidence="6">HflC and HflK could regulate a protease.</text>
</comment>
<dbReference type="AlphaFoldDB" id="A0A2P1P931"/>
<comment type="similarity">
    <text evidence="2 6">Belongs to the band 7/mec-2 family. HflC subfamily.</text>
</comment>
<keyword evidence="4 7" id="KW-1133">Transmembrane helix</keyword>
<keyword evidence="5 7" id="KW-0472">Membrane</keyword>
<keyword evidence="3 7" id="KW-0812">Transmembrane</keyword>
<accession>A0A2P1P931</accession>
<keyword evidence="10" id="KW-1185">Reference proteome</keyword>
<evidence type="ECO:0000313" key="10">
    <source>
        <dbReference type="Proteomes" id="UP000241762"/>
    </source>
</evidence>
<dbReference type="InterPro" id="IPR010200">
    <property type="entry name" value="HflC"/>
</dbReference>
<dbReference type="SMART" id="SM00244">
    <property type="entry name" value="PHB"/>
    <property type="match status" value="1"/>
</dbReference>
<feature type="transmembrane region" description="Helical" evidence="7">
    <location>
        <begin position="7"/>
        <end position="27"/>
    </location>
</feature>
<dbReference type="Pfam" id="PF01145">
    <property type="entry name" value="Band_7"/>
    <property type="match status" value="1"/>
</dbReference>
<proteinExistence type="inferred from homology"/>
<evidence type="ECO:0000256" key="2">
    <source>
        <dbReference type="ARBA" id="ARBA00007862"/>
    </source>
</evidence>
<dbReference type="KEGG" id="ptc:phytr_8470"/>
<evidence type="ECO:0000256" key="6">
    <source>
        <dbReference type="PIRNR" id="PIRNR005651"/>
    </source>
</evidence>
<dbReference type="GO" id="GO:0016020">
    <property type="term" value="C:membrane"/>
    <property type="evidence" value="ECO:0007669"/>
    <property type="project" value="UniProtKB-SubCell"/>
</dbReference>
<dbReference type="OrthoDB" id="9812991at2"/>
<evidence type="ECO:0000256" key="1">
    <source>
        <dbReference type="ARBA" id="ARBA00004167"/>
    </source>
</evidence>
<evidence type="ECO:0000259" key="8">
    <source>
        <dbReference type="SMART" id="SM00244"/>
    </source>
</evidence>
<dbReference type="Gene3D" id="3.30.479.30">
    <property type="entry name" value="Band 7 domain"/>
    <property type="match status" value="1"/>
</dbReference>
<dbReference type="InterPro" id="IPR001107">
    <property type="entry name" value="Band_7"/>
</dbReference>
<evidence type="ECO:0000256" key="4">
    <source>
        <dbReference type="ARBA" id="ARBA00022989"/>
    </source>
</evidence>
<organism evidence="9 10">
    <name type="scientific">Candidatus Phycorickettsia trachydisci</name>
    <dbReference type="NCBI Taxonomy" id="2115978"/>
    <lineage>
        <taxon>Bacteria</taxon>
        <taxon>Pseudomonadati</taxon>
        <taxon>Pseudomonadota</taxon>
        <taxon>Alphaproteobacteria</taxon>
        <taxon>Rickettsiales</taxon>
        <taxon>Rickettsiaceae</taxon>
        <taxon>Candidatus Phycorickettsia</taxon>
    </lineage>
</organism>
<name>A0A2P1P931_9RICK</name>
<evidence type="ECO:0000256" key="5">
    <source>
        <dbReference type="ARBA" id="ARBA00023136"/>
    </source>
</evidence>
<dbReference type="Proteomes" id="UP000241762">
    <property type="component" value="Chromosome"/>
</dbReference>
<dbReference type="PANTHER" id="PTHR42911:SF1">
    <property type="entry name" value="MODULATOR OF FTSH PROTEASE HFLC"/>
    <property type="match status" value="1"/>
</dbReference>
<dbReference type="SUPFAM" id="SSF117892">
    <property type="entry name" value="Band 7/SPFH domain"/>
    <property type="match status" value="1"/>
</dbReference>
<dbReference type="InterPro" id="IPR036013">
    <property type="entry name" value="Band_7/SPFH_dom_sf"/>
</dbReference>
<evidence type="ECO:0000256" key="3">
    <source>
        <dbReference type="ARBA" id="ARBA00022692"/>
    </source>
</evidence>
<dbReference type="PIRSF" id="PIRSF005651">
    <property type="entry name" value="HflC"/>
    <property type="match status" value="1"/>
</dbReference>
<dbReference type="EMBL" id="CP027845">
    <property type="protein sequence ID" value="AVP87779.1"/>
    <property type="molecule type" value="Genomic_DNA"/>
</dbReference>
<feature type="domain" description="Band 7" evidence="8">
    <location>
        <begin position="22"/>
        <end position="184"/>
    </location>
</feature>
<evidence type="ECO:0000313" key="9">
    <source>
        <dbReference type="EMBL" id="AVP87779.1"/>
    </source>
</evidence>
<dbReference type="RefSeq" id="WP_106874625.1">
    <property type="nucleotide sequence ID" value="NZ_CP027845.1"/>
</dbReference>
<protein>
    <recommendedName>
        <fullName evidence="6">Protein HflC</fullName>
    </recommendedName>
</protein>
<evidence type="ECO:0000256" key="7">
    <source>
        <dbReference type="SAM" id="Phobius"/>
    </source>
</evidence>
<dbReference type="CDD" id="cd03405">
    <property type="entry name" value="SPFH_HflC"/>
    <property type="match status" value="1"/>
</dbReference>
<sequence>MRTNFSALHLVILFLGILVLFDCLYVVNQVQHGVLFQFGEAIKVDQDPGLKFKIPFIQKIEYFDKRILSVEAEAKELTASDGKRVIVDAFARFQIKDPVKFYKTVHDYYGFRLRLNKILESSMRKVIGRVSLSSLLTKARNDAMAEIKSLVNEESDLFGVVVIDVRILRADLPKENGAAIYSRMQTDREKEAKQIRAEGSEEAAKIRSIADKESKIITSKAFAESEAIKAEGDTIAAKVYNEAYSKDPEFYNFYRSLDAYQHIIKSEDTKLILSAQSELFKYLNIGK</sequence>
<reference evidence="9 10" key="1">
    <citation type="submission" date="2018-03" db="EMBL/GenBank/DDBJ databases">
        <title>A gene transfer event suggests a long-term partnership between eustigmatophyte algae and a novel lineage of endosymbiotic bacteria.</title>
        <authorList>
            <person name="Yurchenko T."/>
            <person name="Sevcikova T."/>
            <person name="Pribyl P."/>
            <person name="El Karkouri K."/>
            <person name="Klimes V."/>
            <person name="Amaral R."/>
            <person name="Zbrankova V."/>
            <person name="Kim E."/>
            <person name="Raoult D."/>
            <person name="Santos L.M.A."/>
            <person name="Elias M."/>
        </authorList>
    </citation>
    <scope>NUCLEOTIDE SEQUENCE [LARGE SCALE GENOMIC DNA]</scope>
    <source>
        <strain evidence="9">CCALA 838</strain>
    </source>
</reference>
<dbReference type="PANTHER" id="PTHR42911">
    <property type="entry name" value="MODULATOR OF FTSH PROTEASE HFLC"/>
    <property type="match status" value="1"/>
</dbReference>